<accession>A0ABT0LDZ9</accession>
<feature type="domain" description="Outer membrane protein OmpA-like transmembrane" evidence="4">
    <location>
        <begin position="26"/>
        <end position="213"/>
    </location>
</feature>
<keyword evidence="2" id="KW-0626">Porin</keyword>
<dbReference type="InterPro" id="IPR000498">
    <property type="entry name" value="OmpA-like_TM_dom"/>
</dbReference>
<dbReference type="Proteomes" id="UP001203423">
    <property type="component" value="Unassembled WGS sequence"/>
</dbReference>
<comment type="caution">
    <text evidence="5">The sequence shown here is derived from an EMBL/GenBank/DDBJ whole genome shotgun (WGS) entry which is preliminary data.</text>
</comment>
<proteinExistence type="inferred from homology"/>
<feature type="chain" id="PRO_5046231117" evidence="3">
    <location>
        <begin position="23"/>
        <end position="213"/>
    </location>
</feature>
<gene>
    <name evidence="5" type="ORF">L2764_15975</name>
</gene>
<comment type="similarity">
    <text evidence="1">Belongs to the outer membrane OOP (TC 1.B.6) superfamily. OmpA family.</text>
</comment>
<name>A0ABT0LDZ9_9GAMM</name>
<dbReference type="Pfam" id="PF01389">
    <property type="entry name" value="OmpA_membrane"/>
    <property type="match status" value="1"/>
</dbReference>
<organism evidence="5 6">
    <name type="scientific">Shewanella surugensis</name>
    <dbReference type="NCBI Taxonomy" id="212020"/>
    <lineage>
        <taxon>Bacteria</taxon>
        <taxon>Pseudomonadati</taxon>
        <taxon>Pseudomonadota</taxon>
        <taxon>Gammaproteobacteria</taxon>
        <taxon>Alteromonadales</taxon>
        <taxon>Shewanellaceae</taxon>
        <taxon>Shewanella</taxon>
    </lineage>
</organism>
<evidence type="ECO:0000256" key="2">
    <source>
        <dbReference type="ARBA" id="ARBA00023114"/>
    </source>
</evidence>
<keyword evidence="6" id="KW-1185">Reference proteome</keyword>
<keyword evidence="3" id="KW-0732">Signal</keyword>
<evidence type="ECO:0000256" key="1">
    <source>
        <dbReference type="ARBA" id="ARBA00005710"/>
    </source>
</evidence>
<evidence type="ECO:0000259" key="4">
    <source>
        <dbReference type="Pfam" id="PF01389"/>
    </source>
</evidence>
<evidence type="ECO:0000313" key="5">
    <source>
        <dbReference type="EMBL" id="MCL1125926.1"/>
    </source>
</evidence>
<feature type="signal peptide" evidence="3">
    <location>
        <begin position="1"/>
        <end position="22"/>
    </location>
</feature>
<dbReference type="PROSITE" id="PS51257">
    <property type="entry name" value="PROKAR_LIPOPROTEIN"/>
    <property type="match status" value="1"/>
</dbReference>
<sequence>MKAFLSAAALILTLGCANSVMAETNDTGFYVGGDIGRTQLKFGSLLDDSAASVGVYGGYNINEWFALESHAFVTGDYDLGYKGSQIVLFNQSATINKSELSAVAVAITPKVTWKINDIFSAYAKAGVSYMQVSSEFYFSGSDLYGSTVMEHDGWGYVFGTGVNATITPHLVIRLNYEFMSGDLESDDYLAKASDLEEIDTDFSQFSLGLHYQF</sequence>
<dbReference type="RefSeq" id="WP_248941260.1">
    <property type="nucleotide sequence ID" value="NZ_JAKIKS010000067.1"/>
</dbReference>
<protein>
    <submittedName>
        <fullName evidence="5">Outer membrane beta-barrel protein</fullName>
    </submittedName>
</protein>
<keyword evidence="2" id="KW-0813">Transport</keyword>
<dbReference type="SUPFAM" id="SSF56925">
    <property type="entry name" value="OMPA-like"/>
    <property type="match status" value="1"/>
</dbReference>
<keyword evidence="2" id="KW-0406">Ion transport</keyword>
<keyword evidence="2" id="KW-0812">Transmembrane</keyword>
<dbReference type="InterPro" id="IPR011250">
    <property type="entry name" value="OMP/PagP_B-barrel"/>
</dbReference>
<dbReference type="EMBL" id="JAKIKS010000067">
    <property type="protein sequence ID" value="MCL1125926.1"/>
    <property type="molecule type" value="Genomic_DNA"/>
</dbReference>
<dbReference type="Gene3D" id="2.40.160.20">
    <property type="match status" value="1"/>
</dbReference>
<reference evidence="5 6" key="1">
    <citation type="submission" date="2022-01" db="EMBL/GenBank/DDBJ databases">
        <title>Whole genome-based taxonomy of the Shewanellaceae.</title>
        <authorList>
            <person name="Martin-Rodriguez A.J."/>
        </authorList>
    </citation>
    <scope>NUCLEOTIDE SEQUENCE [LARGE SCALE GENOMIC DNA]</scope>
    <source>
        <strain evidence="5 6">DSM 17177</strain>
    </source>
</reference>
<evidence type="ECO:0000256" key="3">
    <source>
        <dbReference type="SAM" id="SignalP"/>
    </source>
</evidence>
<evidence type="ECO:0000313" key="6">
    <source>
        <dbReference type="Proteomes" id="UP001203423"/>
    </source>
</evidence>